<dbReference type="EMBL" id="BJVQ01000081">
    <property type="protein sequence ID" value="GEL48457.1"/>
    <property type="molecule type" value="Genomic_DNA"/>
</dbReference>
<dbReference type="Gene3D" id="1.10.10.10">
    <property type="entry name" value="Winged helix-like DNA-binding domain superfamily/Winged helix DNA-binding domain"/>
    <property type="match status" value="1"/>
</dbReference>
<proteinExistence type="predicted"/>
<dbReference type="AlphaFoldDB" id="A0A511FJA6"/>
<dbReference type="Proteomes" id="UP000321723">
    <property type="component" value="Unassembled WGS sequence"/>
</dbReference>
<dbReference type="RefSeq" id="WP_246803185.1">
    <property type="nucleotide sequence ID" value="NZ_BJVQ01000081.1"/>
</dbReference>
<evidence type="ECO:0000313" key="5">
    <source>
        <dbReference type="Proteomes" id="UP000321723"/>
    </source>
</evidence>
<dbReference type="Proteomes" id="UP000564629">
    <property type="component" value="Unassembled WGS sequence"/>
</dbReference>
<feature type="domain" description="Methylated-DNA-[protein]-cysteine S-methyltransferase DNA binding" evidence="2">
    <location>
        <begin position="7"/>
        <end position="89"/>
    </location>
</feature>
<gene>
    <name evidence="3" type="ORF">CHO01_35730</name>
    <name evidence="4" type="ORF">HNR08_000502</name>
</gene>
<evidence type="ECO:0000313" key="4">
    <source>
        <dbReference type="EMBL" id="MBB5471766.1"/>
    </source>
</evidence>
<dbReference type="PANTHER" id="PTHR42942">
    <property type="entry name" value="6-O-METHYLGUANINE DNA METHYLTRANSFERASE"/>
    <property type="match status" value="1"/>
</dbReference>
<keyword evidence="1" id="KW-0227">DNA damage</keyword>
<dbReference type="InterPro" id="IPR014048">
    <property type="entry name" value="MethylDNA_cys_MeTrfase_DNA-bd"/>
</dbReference>
<evidence type="ECO:0000259" key="2">
    <source>
        <dbReference type="Pfam" id="PF01035"/>
    </source>
</evidence>
<dbReference type="Pfam" id="PF01035">
    <property type="entry name" value="DNA_binding_1"/>
    <property type="match status" value="1"/>
</dbReference>
<reference evidence="3 5" key="1">
    <citation type="submission" date="2019-07" db="EMBL/GenBank/DDBJ databases">
        <title>Whole genome shotgun sequence of Cellulomonas hominis NBRC 16055.</title>
        <authorList>
            <person name="Hosoyama A."/>
            <person name="Uohara A."/>
            <person name="Ohji S."/>
            <person name="Ichikawa N."/>
        </authorList>
    </citation>
    <scope>NUCLEOTIDE SEQUENCE [LARGE SCALE GENOMIC DNA]</scope>
    <source>
        <strain evidence="3 5">NBRC 16055</strain>
    </source>
</reference>
<name>A0A511FJA6_9CELL</name>
<dbReference type="InterPro" id="IPR036217">
    <property type="entry name" value="MethylDNA_cys_MeTrfase_DNAb"/>
</dbReference>
<dbReference type="PANTHER" id="PTHR42942:SF1">
    <property type="entry name" value="ALKYLTRANSFERASE-LIKE PROTEIN 1"/>
    <property type="match status" value="1"/>
</dbReference>
<evidence type="ECO:0000313" key="6">
    <source>
        <dbReference type="Proteomes" id="UP000564629"/>
    </source>
</evidence>
<evidence type="ECO:0000256" key="1">
    <source>
        <dbReference type="ARBA" id="ARBA00022763"/>
    </source>
</evidence>
<dbReference type="InterPro" id="IPR052520">
    <property type="entry name" value="ATL_DNA_repair"/>
</dbReference>
<evidence type="ECO:0000313" key="3">
    <source>
        <dbReference type="EMBL" id="GEL48457.1"/>
    </source>
</evidence>
<organism evidence="3 5">
    <name type="scientific">Cellulomonas hominis</name>
    <dbReference type="NCBI Taxonomy" id="156981"/>
    <lineage>
        <taxon>Bacteria</taxon>
        <taxon>Bacillati</taxon>
        <taxon>Actinomycetota</taxon>
        <taxon>Actinomycetes</taxon>
        <taxon>Micrococcales</taxon>
        <taxon>Cellulomonadaceae</taxon>
        <taxon>Cellulomonas</taxon>
    </lineage>
</organism>
<accession>A0A511FJA6</accession>
<comment type="caution">
    <text evidence="3">The sequence shown here is derived from an EMBL/GenBank/DDBJ whole genome shotgun (WGS) entry which is preliminary data.</text>
</comment>
<sequence length="109" mass="11420">MDDEYTRTTVALVAGIPPGRVLTYGRVAAEVAERLAADGGAPRGGPRQAAHVLRVHGPSLPWWRVVSVEGRVACRDPEAARAALRAEGVPFAADGERVAVADALWQPGG</sequence>
<dbReference type="SUPFAM" id="SSF46767">
    <property type="entry name" value="Methylated DNA-protein cysteine methyltransferase, C-terminal domain"/>
    <property type="match status" value="1"/>
</dbReference>
<dbReference type="GO" id="GO:0006281">
    <property type="term" value="P:DNA repair"/>
    <property type="evidence" value="ECO:0007669"/>
    <property type="project" value="InterPro"/>
</dbReference>
<protein>
    <submittedName>
        <fullName evidence="4">Alkylated DNA nucleotide flippase Atl1</fullName>
    </submittedName>
</protein>
<keyword evidence="5" id="KW-1185">Reference proteome</keyword>
<dbReference type="InterPro" id="IPR036388">
    <property type="entry name" value="WH-like_DNA-bd_sf"/>
</dbReference>
<dbReference type="EMBL" id="JACHDN010000001">
    <property type="protein sequence ID" value="MBB5471766.1"/>
    <property type="molecule type" value="Genomic_DNA"/>
</dbReference>
<reference evidence="4 6" key="2">
    <citation type="submission" date="2020-08" db="EMBL/GenBank/DDBJ databases">
        <title>Sequencing the genomes of 1000 actinobacteria strains.</title>
        <authorList>
            <person name="Klenk H.-P."/>
        </authorList>
    </citation>
    <scope>NUCLEOTIDE SEQUENCE [LARGE SCALE GENOMIC DNA]</scope>
    <source>
        <strain evidence="4 6">DSM 9581</strain>
    </source>
</reference>
<dbReference type="GO" id="GO:0003824">
    <property type="term" value="F:catalytic activity"/>
    <property type="evidence" value="ECO:0007669"/>
    <property type="project" value="InterPro"/>
</dbReference>